<gene>
    <name evidence="3" type="ORF">PEPS_05640</name>
</gene>
<proteinExistence type="predicted"/>
<dbReference type="RefSeq" id="WP_338397591.1">
    <property type="nucleotide sequence ID" value="NZ_AP025292.1"/>
</dbReference>
<dbReference type="Proteomes" id="UP001354989">
    <property type="component" value="Chromosome"/>
</dbReference>
<organism evidence="3 4">
    <name type="scientific">Persicobacter psychrovividus</name>
    <dbReference type="NCBI Taxonomy" id="387638"/>
    <lineage>
        <taxon>Bacteria</taxon>
        <taxon>Pseudomonadati</taxon>
        <taxon>Bacteroidota</taxon>
        <taxon>Cytophagia</taxon>
        <taxon>Cytophagales</taxon>
        <taxon>Persicobacteraceae</taxon>
        <taxon>Persicobacter</taxon>
    </lineage>
</organism>
<evidence type="ECO:0000313" key="4">
    <source>
        <dbReference type="Proteomes" id="UP001354989"/>
    </source>
</evidence>
<protein>
    <recommendedName>
        <fullName evidence="5">InlB B-repeat-containing protein</fullName>
    </recommendedName>
</protein>
<comment type="subcellular location">
    <subcellularLocation>
        <location evidence="1">Cell envelope</location>
    </subcellularLocation>
</comment>
<feature type="chain" id="PRO_5046655018" description="InlB B-repeat-containing protein" evidence="2">
    <location>
        <begin position="20"/>
        <end position="425"/>
    </location>
</feature>
<evidence type="ECO:0000313" key="3">
    <source>
        <dbReference type="EMBL" id="BDC98283.1"/>
    </source>
</evidence>
<feature type="signal peptide" evidence="2">
    <location>
        <begin position="1"/>
        <end position="19"/>
    </location>
</feature>
<dbReference type="InterPro" id="IPR013378">
    <property type="entry name" value="InlB-like_B-rpt"/>
</dbReference>
<evidence type="ECO:0008006" key="5">
    <source>
        <dbReference type="Google" id="ProtNLM"/>
    </source>
</evidence>
<keyword evidence="4" id="KW-1185">Reference proteome</keyword>
<accession>A0ABM7VBH5</accession>
<dbReference type="EMBL" id="AP025292">
    <property type="protein sequence ID" value="BDC98283.1"/>
    <property type="molecule type" value="Genomic_DNA"/>
</dbReference>
<dbReference type="Gene3D" id="2.60.40.4270">
    <property type="entry name" value="Listeria-Bacteroides repeat domain"/>
    <property type="match status" value="3"/>
</dbReference>
<dbReference type="NCBIfam" id="TIGR02543">
    <property type="entry name" value="List_Bact_rpt"/>
    <property type="match status" value="1"/>
</dbReference>
<sequence length="425" mass="47248">MKRLPYFLLVFVFLFTACTSEEQMATYQITFDTQTNNPIAPQLISDGGRVEQPADPAKEGATFSHWAVGTKIFDFSTPIHQDLKLIAQYAGNQYEISFDAQGGTAVEDQLIAHGNTLSPPEEPVKENYFFDGWYVDGQLFDFSATITDHLQLEAHWAQALTVVFNTNGGSELAPQTIKAGDQLEAPEAPVKENEVFEGWFCDGKSYDFSASVTENIQLDAQWSIPDGETAVTYDDIAKASFEGMVQNQHILVKASIHKMMNGWAWGTETYLVDDQGNSSKDLYSHSNFGMFTFPLRESDGFTFDQTYVFDLVKDTYMSSPQLGFGQNSADGYNGSRWTGDTRYGIEYFDAVLRGNLQQVESSAGHTTITVASQQISLPELTGAALQQLTDKVGTNVFVHVIQQNGHYESLLKDGNPQVYQTFNNL</sequence>
<dbReference type="InterPro" id="IPR042229">
    <property type="entry name" value="Listeria/Bacterioides_rpt_sf"/>
</dbReference>
<dbReference type="PROSITE" id="PS51257">
    <property type="entry name" value="PROKAR_LIPOPROTEIN"/>
    <property type="match status" value="1"/>
</dbReference>
<name>A0ABM7VBH5_9BACT</name>
<evidence type="ECO:0000256" key="1">
    <source>
        <dbReference type="ARBA" id="ARBA00004196"/>
    </source>
</evidence>
<reference evidence="3 4" key="1">
    <citation type="submission" date="2021-12" db="EMBL/GenBank/DDBJ databases">
        <title>Genome sequencing of bacteria with rrn-lacking chromosome and rrn-plasmid.</title>
        <authorList>
            <person name="Anda M."/>
            <person name="Iwasaki W."/>
        </authorList>
    </citation>
    <scope>NUCLEOTIDE SEQUENCE [LARGE SCALE GENOMIC DNA]</scope>
    <source>
        <strain evidence="3 4">NBRC 101262</strain>
    </source>
</reference>
<evidence type="ECO:0000256" key="2">
    <source>
        <dbReference type="SAM" id="SignalP"/>
    </source>
</evidence>
<dbReference type="Pfam" id="PF09479">
    <property type="entry name" value="Flg_new"/>
    <property type="match status" value="3"/>
</dbReference>
<keyword evidence="2" id="KW-0732">Signal</keyword>